<protein>
    <recommendedName>
        <fullName evidence="1">Glycosyltransferase 2-like domain-containing protein</fullName>
    </recommendedName>
</protein>
<dbReference type="Gene3D" id="3.90.550.10">
    <property type="entry name" value="Spore Coat Polysaccharide Biosynthesis Protein SpsA, Chain A"/>
    <property type="match status" value="1"/>
</dbReference>
<dbReference type="Proteomes" id="UP000231464">
    <property type="component" value="Unassembled WGS sequence"/>
</dbReference>
<dbReference type="InterPro" id="IPR001173">
    <property type="entry name" value="Glyco_trans_2-like"/>
</dbReference>
<evidence type="ECO:0000313" key="2">
    <source>
        <dbReference type="EMBL" id="PIT89820.1"/>
    </source>
</evidence>
<dbReference type="InterPro" id="IPR029044">
    <property type="entry name" value="Nucleotide-diphossugar_trans"/>
</dbReference>
<comment type="caution">
    <text evidence="2">The sequence shown here is derived from an EMBL/GenBank/DDBJ whole genome shotgun (WGS) entry which is preliminary data.</text>
</comment>
<evidence type="ECO:0000313" key="3">
    <source>
        <dbReference type="Proteomes" id="UP000231464"/>
    </source>
</evidence>
<organism evidence="2 3">
    <name type="scientific">Candidatus Kuenenbacteria bacterium CG10_big_fil_rev_8_21_14_0_10_36_11</name>
    <dbReference type="NCBI Taxonomy" id="1974618"/>
    <lineage>
        <taxon>Bacteria</taxon>
        <taxon>Candidatus Kueneniibacteriota</taxon>
    </lineage>
</organism>
<dbReference type="Pfam" id="PF00535">
    <property type="entry name" value="Glycos_transf_2"/>
    <property type="match status" value="1"/>
</dbReference>
<name>A0A2M6WAI9_9BACT</name>
<dbReference type="EMBL" id="PFBP01000031">
    <property type="protein sequence ID" value="PIT89820.1"/>
    <property type="molecule type" value="Genomic_DNA"/>
</dbReference>
<sequence>MKNKKLSVSVVMVIYNEEKLFERAIGSFYDLVDEIIIVHDGKYIDQSLEIARKYTE</sequence>
<reference evidence="3" key="1">
    <citation type="submission" date="2017-09" db="EMBL/GenBank/DDBJ databases">
        <title>Depth-based differentiation of microbial function through sediment-hosted aquifers and enrichment of novel symbionts in the deep terrestrial subsurface.</title>
        <authorList>
            <person name="Probst A.J."/>
            <person name="Ladd B."/>
            <person name="Jarett J.K."/>
            <person name="Geller-Mcgrath D.E."/>
            <person name="Sieber C.M.K."/>
            <person name="Emerson J.B."/>
            <person name="Anantharaman K."/>
            <person name="Thomas B.C."/>
            <person name="Malmstrom R."/>
            <person name="Stieglmeier M."/>
            <person name="Klingl A."/>
            <person name="Woyke T."/>
            <person name="Ryan C.M."/>
            <person name="Banfield J.F."/>
        </authorList>
    </citation>
    <scope>NUCLEOTIDE SEQUENCE [LARGE SCALE GENOMIC DNA]</scope>
</reference>
<feature type="domain" description="Glycosyltransferase 2-like" evidence="1">
    <location>
        <begin position="9"/>
        <end position="55"/>
    </location>
</feature>
<evidence type="ECO:0000259" key="1">
    <source>
        <dbReference type="Pfam" id="PF00535"/>
    </source>
</evidence>
<dbReference type="SUPFAM" id="SSF53448">
    <property type="entry name" value="Nucleotide-diphospho-sugar transferases"/>
    <property type="match status" value="1"/>
</dbReference>
<proteinExistence type="predicted"/>
<dbReference type="AlphaFoldDB" id="A0A2M6WAI9"/>
<accession>A0A2M6WAI9</accession>
<gene>
    <name evidence="2" type="ORF">COU23_01895</name>
</gene>